<proteinExistence type="predicted"/>
<protein>
    <submittedName>
        <fullName evidence="1">Uncharacterized protein</fullName>
    </submittedName>
</protein>
<name>A0A674C1K6_SALTR</name>
<dbReference type="InParanoid" id="A0A674C1K6"/>
<dbReference type="PANTHER" id="PTHR12184:SF1">
    <property type="entry name" value="UBIQUINOL-CYTOCHROME-C REDUCTASE COMPLEX ASSEMBLY FACTOR 1"/>
    <property type="match status" value="1"/>
</dbReference>
<reference evidence="1" key="2">
    <citation type="submission" date="2025-09" db="UniProtKB">
        <authorList>
            <consortium name="Ensembl"/>
        </authorList>
    </citation>
    <scope>IDENTIFICATION</scope>
</reference>
<evidence type="ECO:0000313" key="2">
    <source>
        <dbReference type="Proteomes" id="UP000472277"/>
    </source>
</evidence>
<dbReference type="AlphaFoldDB" id="A0A674C1K6"/>
<evidence type="ECO:0000313" key="1">
    <source>
        <dbReference type="Ensembl" id="ENSSTUP00000077211.1"/>
    </source>
</evidence>
<dbReference type="PANTHER" id="PTHR12184">
    <property type="entry name" value="UBIQUINOL-CYTOCHROME C REDUCTASE COMPLEX ASSEMBLY FACTOR 1 FAMILY MEMBER"/>
    <property type="match status" value="1"/>
</dbReference>
<keyword evidence="2" id="KW-1185">Reference proteome</keyword>
<dbReference type="GO" id="GO:0005739">
    <property type="term" value="C:mitochondrion"/>
    <property type="evidence" value="ECO:0007669"/>
    <property type="project" value="TreeGrafter"/>
</dbReference>
<dbReference type="GeneTree" id="ENSGT00990000210957"/>
<dbReference type="InterPro" id="IPR007129">
    <property type="entry name" value="Ubiqinol_cyt_c_chaperone_CPB3"/>
</dbReference>
<accession>A0A674C1K6</accession>
<dbReference type="GO" id="GO:0034551">
    <property type="term" value="P:mitochondrial respiratory chain complex III assembly"/>
    <property type="evidence" value="ECO:0007669"/>
    <property type="project" value="TreeGrafter"/>
</dbReference>
<sequence>TGQILEENLVQSAFWKMNSPFKQEACLASAFIACQLVGTTSPSQTQCRTPHSTSQLFNVKETPQAATEEEVGAFTKLIEKIKIAALHMYTCCVERMNYDEFFEKCSLPDTLNSWFLVAQLHVYSVRYRHASHMATSLKKMYLLFHIKFFGRDREVRWRPLLEENAQSILKVPSSTYNDAGL</sequence>
<reference evidence="1" key="1">
    <citation type="submission" date="2025-08" db="UniProtKB">
        <authorList>
            <consortium name="Ensembl"/>
        </authorList>
    </citation>
    <scope>IDENTIFICATION</scope>
</reference>
<dbReference type="Proteomes" id="UP000472277">
    <property type="component" value="Chromosome 14"/>
</dbReference>
<organism evidence="1 2">
    <name type="scientific">Salmo trutta</name>
    <name type="common">Brown trout</name>
    <dbReference type="NCBI Taxonomy" id="8032"/>
    <lineage>
        <taxon>Eukaryota</taxon>
        <taxon>Metazoa</taxon>
        <taxon>Chordata</taxon>
        <taxon>Craniata</taxon>
        <taxon>Vertebrata</taxon>
        <taxon>Euteleostomi</taxon>
        <taxon>Actinopterygii</taxon>
        <taxon>Neopterygii</taxon>
        <taxon>Teleostei</taxon>
        <taxon>Protacanthopterygii</taxon>
        <taxon>Salmoniformes</taxon>
        <taxon>Salmonidae</taxon>
        <taxon>Salmoninae</taxon>
        <taxon>Salmo</taxon>
    </lineage>
</organism>
<dbReference type="Ensembl" id="ENSSTUT00000082240.1">
    <property type="protein sequence ID" value="ENSSTUP00000077211.1"/>
    <property type="gene ID" value="ENSSTUG00000034060.1"/>
</dbReference>
<dbReference type="OMA" id="CCVERMN"/>